<protein>
    <submittedName>
        <fullName evidence="1">Uncharacterized protein</fullName>
    </submittedName>
</protein>
<comment type="caution">
    <text evidence="1">The sequence shown here is derived from an EMBL/GenBank/DDBJ whole genome shotgun (WGS) entry which is preliminary data.</text>
</comment>
<proteinExistence type="predicted"/>
<reference evidence="1 2" key="1">
    <citation type="submission" date="2024-01" db="EMBL/GenBank/DDBJ databases">
        <title>The genomes of 5 underutilized Papilionoideae crops provide insights into root nodulation and disease resistanc.</title>
        <authorList>
            <person name="Jiang F."/>
        </authorList>
    </citation>
    <scope>NUCLEOTIDE SEQUENCE [LARGE SCALE GENOMIC DNA]</scope>
    <source>
        <strain evidence="1">JINMINGXINNONG_FW02</strain>
        <tissue evidence="1">Leaves</tissue>
    </source>
</reference>
<keyword evidence="2" id="KW-1185">Reference proteome</keyword>
<gene>
    <name evidence="1" type="ORF">VNO80_25702</name>
</gene>
<dbReference type="Proteomes" id="UP001374584">
    <property type="component" value="Unassembled WGS sequence"/>
</dbReference>
<dbReference type="EMBL" id="JAYMYR010000009">
    <property type="protein sequence ID" value="KAK7342746.1"/>
    <property type="molecule type" value="Genomic_DNA"/>
</dbReference>
<dbReference type="AlphaFoldDB" id="A0AAN9LVS0"/>
<organism evidence="1 2">
    <name type="scientific">Phaseolus coccineus</name>
    <name type="common">Scarlet runner bean</name>
    <name type="synonym">Phaseolus multiflorus</name>
    <dbReference type="NCBI Taxonomy" id="3886"/>
    <lineage>
        <taxon>Eukaryota</taxon>
        <taxon>Viridiplantae</taxon>
        <taxon>Streptophyta</taxon>
        <taxon>Embryophyta</taxon>
        <taxon>Tracheophyta</taxon>
        <taxon>Spermatophyta</taxon>
        <taxon>Magnoliopsida</taxon>
        <taxon>eudicotyledons</taxon>
        <taxon>Gunneridae</taxon>
        <taxon>Pentapetalae</taxon>
        <taxon>rosids</taxon>
        <taxon>fabids</taxon>
        <taxon>Fabales</taxon>
        <taxon>Fabaceae</taxon>
        <taxon>Papilionoideae</taxon>
        <taxon>50 kb inversion clade</taxon>
        <taxon>NPAAA clade</taxon>
        <taxon>indigoferoid/millettioid clade</taxon>
        <taxon>Phaseoleae</taxon>
        <taxon>Phaseolus</taxon>
    </lineage>
</organism>
<sequence>MDGLLPLLRFRPLPPRLRCWLHAGIISQKNKAMEQFVSFFPFAKRITLCTLFQISCNCFNSPRQKLGGNKNVKGCVDSDGSSMESV</sequence>
<evidence type="ECO:0000313" key="1">
    <source>
        <dbReference type="EMBL" id="KAK7342746.1"/>
    </source>
</evidence>
<evidence type="ECO:0000313" key="2">
    <source>
        <dbReference type="Proteomes" id="UP001374584"/>
    </source>
</evidence>
<accession>A0AAN9LVS0</accession>
<name>A0AAN9LVS0_PHACN</name>